<evidence type="ECO:0000259" key="9">
    <source>
        <dbReference type="PROSITE" id="PS50405"/>
    </source>
</evidence>
<dbReference type="GO" id="GO:0006508">
    <property type="term" value="P:proteolysis"/>
    <property type="evidence" value="ECO:0007669"/>
    <property type="project" value="InterPro"/>
</dbReference>
<dbReference type="InterPro" id="IPR036282">
    <property type="entry name" value="Glutathione-S-Trfase_C_sf"/>
</dbReference>
<keyword evidence="6" id="KW-0828">Tyrosine catabolism</keyword>
<dbReference type="AlphaFoldDB" id="A0A183CHY3"/>
<dbReference type="GO" id="GO:0005737">
    <property type="term" value="C:cytoplasm"/>
    <property type="evidence" value="ECO:0007669"/>
    <property type="project" value="InterPro"/>
</dbReference>
<evidence type="ECO:0000256" key="7">
    <source>
        <dbReference type="ARBA" id="ARBA00023232"/>
    </source>
</evidence>
<dbReference type="PANTHER" id="PTHR42673:SF4">
    <property type="entry name" value="MALEYLACETOACETATE ISOMERASE"/>
    <property type="match status" value="1"/>
</dbReference>
<dbReference type="Proteomes" id="UP000050741">
    <property type="component" value="Unassembled WGS sequence"/>
</dbReference>
<keyword evidence="10" id="KW-1185">Reference proteome</keyword>
<evidence type="ECO:0000256" key="6">
    <source>
        <dbReference type="ARBA" id="ARBA00022878"/>
    </source>
</evidence>
<dbReference type="Pfam" id="PF13417">
    <property type="entry name" value="GST_N_3"/>
    <property type="match status" value="1"/>
</dbReference>
<dbReference type="SFLD" id="SFLDG00358">
    <property type="entry name" value="Main_(cytGST)"/>
    <property type="match status" value="1"/>
</dbReference>
<name>A0A183CHY3_GLOPA</name>
<keyword evidence="7" id="KW-0585">Phenylalanine catabolism</keyword>
<accession>A0A183CHY3</accession>
<comment type="similarity">
    <text evidence="4">Belongs to the GST superfamily. Zeta family.</text>
</comment>
<dbReference type="GO" id="GO:0006559">
    <property type="term" value="P:L-phenylalanine catabolic process"/>
    <property type="evidence" value="ECO:0007669"/>
    <property type="project" value="UniProtKB-UniPathway"/>
</dbReference>
<dbReference type="SUPFAM" id="SSF54211">
    <property type="entry name" value="Ribosomal protein S5 domain 2-like"/>
    <property type="match status" value="1"/>
</dbReference>
<dbReference type="Gene3D" id="3.40.30.10">
    <property type="entry name" value="Glutaredoxin"/>
    <property type="match status" value="1"/>
</dbReference>
<dbReference type="GO" id="GO:0006749">
    <property type="term" value="P:glutathione metabolic process"/>
    <property type="evidence" value="ECO:0007669"/>
    <property type="project" value="TreeGrafter"/>
</dbReference>
<proteinExistence type="inferred from homology"/>
<dbReference type="InterPro" id="IPR004046">
    <property type="entry name" value="GST_C"/>
</dbReference>
<dbReference type="InterPro" id="IPR008269">
    <property type="entry name" value="Lon_proteolytic"/>
</dbReference>
<dbReference type="GO" id="GO:0016034">
    <property type="term" value="F:maleylacetoacetate isomerase activity"/>
    <property type="evidence" value="ECO:0007669"/>
    <property type="project" value="UniProtKB-EC"/>
</dbReference>
<evidence type="ECO:0000259" key="8">
    <source>
        <dbReference type="PROSITE" id="PS50404"/>
    </source>
</evidence>
<dbReference type="InterPro" id="IPR040079">
    <property type="entry name" value="Glutathione_S-Trfase"/>
</dbReference>
<dbReference type="EC" id="5.2.1.2" evidence="5"/>
<dbReference type="NCBIfam" id="TIGR01262">
    <property type="entry name" value="maiA"/>
    <property type="match status" value="1"/>
</dbReference>
<evidence type="ECO:0000256" key="3">
    <source>
        <dbReference type="ARBA" id="ARBA00004671"/>
    </source>
</evidence>
<comment type="cofactor">
    <cofactor evidence="2">
        <name>glutathione</name>
        <dbReference type="ChEBI" id="CHEBI:57925"/>
    </cofactor>
</comment>
<evidence type="ECO:0000313" key="10">
    <source>
        <dbReference type="Proteomes" id="UP000050741"/>
    </source>
</evidence>
<dbReference type="InterPro" id="IPR036249">
    <property type="entry name" value="Thioredoxin-like_sf"/>
</dbReference>
<dbReference type="GO" id="GO:0004364">
    <property type="term" value="F:glutathione transferase activity"/>
    <property type="evidence" value="ECO:0007669"/>
    <property type="project" value="TreeGrafter"/>
</dbReference>
<feature type="domain" description="GST C-terminal" evidence="9">
    <location>
        <begin position="101"/>
        <end position="232"/>
    </location>
</feature>
<evidence type="ECO:0000256" key="2">
    <source>
        <dbReference type="ARBA" id="ARBA00001955"/>
    </source>
</evidence>
<dbReference type="PROSITE" id="PS50405">
    <property type="entry name" value="GST_CTER"/>
    <property type="match status" value="1"/>
</dbReference>
<comment type="pathway">
    <text evidence="3">Amino-acid degradation; L-phenylalanine degradation; acetoacetate and fumarate from L-phenylalanine: step 5/6.</text>
</comment>
<dbReference type="InterPro" id="IPR020568">
    <property type="entry name" value="Ribosomal_Su5_D2-typ_SF"/>
</dbReference>
<dbReference type="PANTHER" id="PTHR42673">
    <property type="entry name" value="MALEYLACETOACETATE ISOMERASE"/>
    <property type="match status" value="1"/>
</dbReference>
<dbReference type="GO" id="GO:0004252">
    <property type="term" value="F:serine-type endopeptidase activity"/>
    <property type="evidence" value="ECO:0007669"/>
    <property type="project" value="InterPro"/>
</dbReference>
<reference evidence="11" key="2">
    <citation type="submission" date="2016-06" db="UniProtKB">
        <authorList>
            <consortium name="WormBaseParasite"/>
        </authorList>
    </citation>
    <scope>IDENTIFICATION</scope>
</reference>
<protein>
    <recommendedName>
        <fullName evidence="5">maleylacetoacetate isomerase</fullName>
        <ecNumber evidence="5">5.2.1.2</ecNumber>
    </recommendedName>
</protein>
<comment type="catalytic activity">
    <reaction evidence="1">
        <text>4-maleylacetoacetate = 4-fumarylacetoacetate</text>
        <dbReference type="Rhea" id="RHEA:14817"/>
        <dbReference type="ChEBI" id="CHEBI:17105"/>
        <dbReference type="ChEBI" id="CHEBI:18034"/>
        <dbReference type="EC" id="5.2.1.2"/>
    </reaction>
</comment>
<dbReference type="InterPro" id="IPR010987">
    <property type="entry name" value="Glutathione-S-Trfase_C-like"/>
</dbReference>
<dbReference type="Pfam" id="PF14497">
    <property type="entry name" value="GST_C_3"/>
    <property type="match status" value="1"/>
</dbReference>
<evidence type="ECO:0000256" key="5">
    <source>
        <dbReference type="ARBA" id="ARBA00013199"/>
    </source>
</evidence>
<dbReference type="UniPathway" id="UPA00139">
    <property type="reaction ID" value="UER00340"/>
</dbReference>
<dbReference type="PRINTS" id="PR00830">
    <property type="entry name" value="ENDOLAPTASE"/>
</dbReference>
<dbReference type="SUPFAM" id="SSF52833">
    <property type="entry name" value="Thioredoxin-like"/>
    <property type="match status" value="1"/>
</dbReference>
<dbReference type="SUPFAM" id="SSF47616">
    <property type="entry name" value="GST C-terminal domain-like"/>
    <property type="match status" value="1"/>
</dbReference>
<dbReference type="PROSITE" id="PS50404">
    <property type="entry name" value="GST_NTER"/>
    <property type="match status" value="1"/>
</dbReference>
<organism evidence="10 11">
    <name type="scientific">Globodera pallida</name>
    <name type="common">Potato cyst nematode worm</name>
    <name type="synonym">Heterodera pallida</name>
    <dbReference type="NCBI Taxonomy" id="36090"/>
    <lineage>
        <taxon>Eukaryota</taxon>
        <taxon>Metazoa</taxon>
        <taxon>Ecdysozoa</taxon>
        <taxon>Nematoda</taxon>
        <taxon>Chromadorea</taxon>
        <taxon>Rhabditida</taxon>
        <taxon>Tylenchina</taxon>
        <taxon>Tylenchomorpha</taxon>
        <taxon>Tylenchoidea</taxon>
        <taxon>Heteroderidae</taxon>
        <taxon>Heteroderinae</taxon>
        <taxon>Globodera</taxon>
    </lineage>
</organism>
<evidence type="ECO:0000256" key="4">
    <source>
        <dbReference type="ARBA" id="ARBA00010007"/>
    </source>
</evidence>
<evidence type="ECO:0000313" key="11">
    <source>
        <dbReference type="WBParaSite" id="GPLIN_001248900"/>
    </source>
</evidence>
<dbReference type="InterPro" id="IPR004045">
    <property type="entry name" value="Glutathione_S-Trfase_N"/>
</dbReference>
<reference evidence="10" key="1">
    <citation type="submission" date="2014-05" db="EMBL/GenBank/DDBJ databases">
        <title>The genome and life-stage specific transcriptomes of Globodera pallida elucidate key aspects of plant parasitism by a cyst nematode.</title>
        <authorList>
            <person name="Cotton J.A."/>
            <person name="Lilley C.J."/>
            <person name="Jones L.M."/>
            <person name="Kikuchi T."/>
            <person name="Reid A.J."/>
            <person name="Thorpe P."/>
            <person name="Tsai I.J."/>
            <person name="Beasley H."/>
            <person name="Blok V."/>
            <person name="Cock P.J.A."/>
            <person name="Van den Akker S.E."/>
            <person name="Holroyd N."/>
            <person name="Hunt M."/>
            <person name="Mantelin S."/>
            <person name="Naghra H."/>
            <person name="Pain A."/>
            <person name="Palomares-Rius J.E."/>
            <person name="Zarowiecki M."/>
            <person name="Berriman M."/>
            <person name="Jones J.T."/>
            <person name="Urwin P.E."/>
        </authorList>
    </citation>
    <scope>NUCLEOTIDE SEQUENCE [LARGE SCALE GENOMIC DNA]</scope>
    <source>
        <strain evidence="10">Lindley</strain>
    </source>
</reference>
<dbReference type="InterPro" id="IPR005955">
    <property type="entry name" value="GST_Zeta"/>
</dbReference>
<dbReference type="WBParaSite" id="GPLIN_001248900">
    <property type="protein sequence ID" value="GPLIN_001248900"/>
    <property type="gene ID" value="GPLIN_001248900"/>
</dbReference>
<sequence>MKTSLPSLVYFVLLYTIRRLKNHSCAWRVRIALHLKGIEFEQRIVNLFSGDQHKDEECLANLPFSKVPVFVHGKFALAESMAIIEYLEEKFPEPNALLPPSAECRAQVRALALQIVANTQPLQNLAVLQHLSDDPAKRNAWARHWIEHSFNAFEKALAKTAGKYAYGDKISLVDICIPPQVYNAKRYGRGPARTSCLLGVYPNSVSRNGPSGGLSVVAALVSLGIGQPVPYGIAMSGAIDANGAISAIGGTFAKVSAAKEAGLTTVILPRDNENDIDMDV</sequence>
<dbReference type="GO" id="GO:0004176">
    <property type="term" value="F:ATP-dependent peptidase activity"/>
    <property type="evidence" value="ECO:0007669"/>
    <property type="project" value="InterPro"/>
</dbReference>
<evidence type="ECO:0000256" key="1">
    <source>
        <dbReference type="ARBA" id="ARBA00001622"/>
    </source>
</evidence>
<feature type="domain" description="GST N-terminal" evidence="8">
    <location>
        <begin position="13"/>
        <end position="95"/>
    </location>
</feature>
<dbReference type="Gene3D" id="1.20.1050.10">
    <property type="match status" value="1"/>
</dbReference>
<dbReference type="GO" id="GO:0006572">
    <property type="term" value="P:L-tyrosine catabolic process"/>
    <property type="evidence" value="ECO:0007669"/>
    <property type="project" value="UniProtKB-KW"/>
</dbReference>
<dbReference type="Pfam" id="PF05362">
    <property type="entry name" value="Lon_C"/>
    <property type="match status" value="1"/>
</dbReference>
<dbReference type="SFLD" id="SFLDS00019">
    <property type="entry name" value="Glutathione_Transferase_(cytos"/>
    <property type="match status" value="1"/>
</dbReference>